<evidence type="ECO:0000313" key="2">
    <source>
        <dbReference type="EMBL" id="AAD22163.1"/>
    </source>
</evidence>
<keyword evidence="1" id="KW-1133">Transmembrane helix</keyword>
<evidence type="ECO:0000256" key="1">
    <source>
        <dbReference type="SAM" id="Phobius"/>
    </source>
</evidence>
<name>Q9XE88_SORBI</name>
<protein>
    <submittedName>
        <fullName evidence="2">Uncharacterized protein</fullName>
    </submittedName>
</protein>
<reference evidence="2" key="1">
    <citation type="submission" date="1999-03" db="EMBL/GenBank/DDBJ databases">
        <title>Microsynteny analysis of 22-kDa zein cluster in maize and sorghum.</title>
        <authorList>
            <person name="Llaca V."/>
            <person name="Lou A."/>
            <person name="Messing J.W."/>
        </authorList>
    </citation>
    <scope>NUCLEOTIDE SEQUENCE</scope>
</reference>
<proteinExistence type="predicted"/>
<accession>Q9XE88</accession>
<keyword evidence="1" id="KW-0812">Transmembrane</keyword>
<keyword evidence="1" id="KW-0472">Membrane</keyword>
<organism evidence="2">
    <name type="scientific">Sorghum bicolor</name>
    <name type="common">Sorghum</name>
    <name type="synonym">Sorghum vulgare</name>
    <dbReference type="NCBI Taxonomy" id="4558"/>
    <lineage>
        <taxon>Eukaryota</taxon>
        <taxon>Viridiplantae</taxon>
        <taxon>Streptophyta</taxon>
        <taxon>Embryophyta</taxon>
        <taxon>Tracheophyta</taxon>
        <taxon>Spermatophyta</taxon>
        <taxon>Magnoliopsida</taxon>
        <taxon>Liliopsida</taxon>
        <taxon>Poales</taxon>
        <taxon>Poaceae</taxon>
        <taxon>PACMAD clade</taxon>
        <taxon>Panicoideae</taxon>
        <taxon>Andropogonodae</taxon>
        <taxon>Andropogoneae</taxon>
        <taxon>Sorghinae</taxon>
        <taxon>Sorghum</taxon>
    </lineage>
</organism>
<dbReference type="AlphaFoldDB" id="Q9XE88"/>
<dbReference type="EMBL" id="AF061282">
    <property type="protein sequence ID" value="AAD22163.1"/>
    <property type="molecule type" value="Genomic_DNA"/>
</dbReference>
<sequence>MELVKLKPLASFVCLAPTSTCSNEVGVKGTSQDWRGGAPPPSAFYATARNLRSGMADTLDLILAQRWPLRSSGPMALARVYLIILQVYLIILQVYLISQLHNAAVTSHPRSYEEQWPLVHD</sequence>
<feature type="transmembrane region" description="Helical" evidence="1">
    <location>
        <begin position="76"/>
        <end position="97"/>
    </location>
</feature>